<dbReference type="Gene3D" id="2.180.10.10">
    <property type="entry name" value="RHS repeat-associated core"/>
    <property type="match status" value="1"/>
</dbReference>
<evidence type="ECO:0000256" key="5">
    <source>
        <dbReference type="SAM" id="MobiDB-lite"/>
    </source>
</evidence>
<dbReference type="GO" id="GO:0005576">
    <property type="term" value="C:extracellular region"/>
    <property type="evidence" value="ECO:0007669"/>
    <property type="project" value="UniProtKB-SubCell"/>
</dbReference>
<feature type="compositionally biased region" description="Low complexity" evidence="5">
    <location>
        <begin position="23"/>
        <end position="36"/>
    </location>
</feature>
<dbReference type="EMBL" id="KN832882">
    <property type="protein sequence ID" value="KIM97115.1"/>
    <property type="molecule type" value="Genomic_DNA"/>
</dbReference>
<dbReference type="OrthoDB" id="5426877at2759"/>
<dbReference type="Proteomes" id="UP000054321">
    <property type="component" value="Unassembled WGS sequence"/>
</dbReference>
<reference evidence="9" key="2">
    <citation type="submission" date="2015-01" db="EMBL/GenBank/DDBJ databases">
        <title>Evolutionary Origins and Diversification of the Mycorrhizal Mutualists.</title>
        <authorList>
            <consortium name="DOE Joint Genome Institute"/>
            <consortium name="Mycorrhizal Genomics Consortium"/>
            <person name="Kohler A."/>
            <person name="Kuo A."/>
            <person name="Nagy L.G."/>
            <person name="Floudas D."/>
            <person name="Copeland A."/>
            <person name="Barry K.W."/>
            <person name="Cichocki N."/>
            <person name="Veneault-Fourrey C."/>
            <person name="LaButti K."/>
            <person name="Lindquist E.A."/>
            <person name="Lipzen A."/>
            <person name="Lundell T."/>
            <person name="Morin E."/>
            <person name="Murat C."/>
            <person name="Riley R."/>
            <person name="Ohm R."/>
            <person name="Sun H."/>
            <person name="Tunlid A."/>
            <person name="Henrissat B."/>
            <person name="Grigoriev I.V."/>
            <person name="Hibbett D.S."/>
            <person name="Martin F."/>
        </authorList>
    </citation>
    <scope>NUCLEOTIDE SEQUENCE [LARGE SCALE GENOMIC DNA]</scope>
    <source>
        <strain evidence="9">Zn</strain>
    </source>
</reference>
<feature type="non-terminal residue" evidence="8">
    <location>
        <position position="2195"/>
    </location>
</feature>
<feature type="domain" description="Insecticide toxin TcdB middle/C-terminal" evidence="6">
    <location>
        <begin position="915"/>
        <end position="1040"/>
    </location>
</feature>
<dbReference type="InterPro" id="IPR050708">
    <property type="entry name" value="T6SS_VgrG/RHS"/>
</dbReference>
<dbReference type="InterPro" id="IPR013517">
    <property type="entry name" value="FG-GAP"/>
</dbReference>
<dbReference type="NCBIfam" id="TIGR03696">
    <property type="entry name" value="Rhs_assc_core"/>
    <property type="match status" value="1"/>
</dbReference>
<evidence type="ECO:0000313" key="9">
    <source>
        <dbReference type="Proteomes" id="UP000054321"/>
    </source>
</evidence>
<sequence>MEKAKSSPLTGSTSGPQTQGEATSPQPSTSSIPSISLPKGGGAIRDIGEKFDANPVTGTGSLTVPIATSPGRSGFGPQLSLSYDSGGGNGSFGIGWHLSPPSITRKTDKGLPRYQDADESDVFILSGAEDLVPLYKRDHTGRWIRNAQGDFIFDETDRDGYAIRCYSPRIEEAFARIERWTRKSDGDAHWRLITRDNITTLYGKDDNSRIFCPTDPDGGNPKRIFTWLICESYDSKGNAIIYKYKEEDSAGVVLSQPNEYNRTDRSRSANRYLKSIKYGNRKPNRDDSWRVTDPTQLPSNTWMFEVVFDYGEHDPDNPMPNDSNMWICRQDPFSSYRGRFEVRTYRLCQRVLMFHHFPDELGTENCLVNSTEFTYNQDPVASVMTSIIHSGYVCQQVQDQQQQYLKKSLPPLEFKYSKVPDPNQLARLPIQEVDTVSLESLPYGVDGAHYQWVDLDGEGLSGVLTEQADGWLYKRNLSANNQVFENGDKRTVARFAPLEMVAPKPAATLTARHTQFMDLVGDGQADLVQMEEPVCGFYKRINGPSWLPFHPFVSWPNLNTRDPNLRFVDLNGDGHADILITEDDVFTWYPSLAEEGFGPAERVHQALDEEEGPRLLFADGTQSIYLADLSGDGLTDLARIRNGEVCYWPNSGYGCFGAKVTMDNAPWFDEPDQFSQQRIHLADIDGSGTTDILYLGSDRVYIYRNQAGNSWSQPNHLSALPHVDNLSAVTVTDLLGNGTACLVWSSPLLGDMSRPMHYIDLMDGQKPHLLTKIVNNLGVETRVQYAPSTRFYLEDKQNGKPWVTRLSFPIQCVERVEIHDRISRSRFVTRYAYHNGYFDGIEREFRGFGMVEQWDTEEFAVLNDSTLFPDATNISETSNVPPVHTKTWFHTGVFIGHEKISRHLAHEYYEETREACRSLKGSILRQEIYANDKSLKASIPYSVSERNYTIELVQPHGNNRYSVFLTHPRESISYHYERNVEDPRIQHEFVLEVDRYGDILKSVAVGYGRRPGHSPLQGDDKAKQEQLLITYTENDFTNAVNAVDDYRTPLPCETRTYQVTGFTPGNGAVRFNLTNFTARNFALLHDLYEIPYEQESNPLLKQKRLIERTQILYRSDDLGHLLSKGQLEALALPGETYKLTFTPGLLSNVFQRRNDSQSIENLLPSPPDVLGGQGDGQGGYIDLENDGHWWIPTERVFFHPNPNVTSKQELAEARNHFFSPRRFTDPFNHSSTIDYDSHIFLLIRTKDALGNTIESVNDYRVLRPILVTDPNGNRSEVAFDALGMVVGTAVMGKISENLGDSLTGFRADLTQDDIDQFFADPKGQIAATLLGSATTRIIYDVTRYWLELDSQKKQPVFTAILSREIHASDPLPLGGLKIQVGFSYSDGLGREIQKKIQAEPGPVEGGVEVVDPRWVGSGWTIFNNKDSPVRQYEPFFDDTHDFKFAKKVGVSPIIFYDPMERAVATLHPNHTWEKVVFDPWQQISYDVNDTVLQANPKNDPDVGRFFQLLPDDDFLQTWYEARKNGQQGPDEKSAAMKTTSHANTPMIVHFDALGRAFLSIADNGANVRYDYDMLSAHIHQASMEAGERWMLSDVMGKILFTWDSRNHRFRTSFDPLRRPTDSYLQEGMGSELLVGRTVYGETQPNSETHNQRTKVVQVFDQAGLATSSDYDFKGNLLNSQRQLAQDYKMTLDWSAAIPLEELVYTSRTRYDALNRVIELTAPDNSVVRPTYNEASLLEQVQANLRGEQANEQPIWTSFVTNINYDAKGQRMLIEYGNGTHTNYTYDPLTFRLMHLKTQRDSKSLQNIHYTYDPIGNITHIRDDAQQSIFFRNQRADPSADYTYDAIYRLIEATGREHLGQTNGQANSPTAPDAFNDFHTRSDQPGDGKAMGTYAEAYVYDAVGNILAMKHRGSNPSHSGWSRIYNYNEPSQLEAGKLNNRLSTTSIGAVTENYRYDGGAGLHGNMTAMTSLSLMQWDYKDQLQATAKQTVNNGGTPEITYYVYDAGGQRARKVTERQGTAEQMPTRIKEHIYLGNFEIYRKYGGDGTTVLLERETLHVMDDKQRIAMTETRTQGSDKAPQQVIRYQLGNHLGTVCLELDHEAQIISYEEYYPFGSTSYQAMNSRVESPKRYRYTGKERDEESGLYYYGARYYACWLGRWTSSDPVFWEQHSDHEKYTNSYEYVENRPIVATDPDG</sequence>
<keyword evidence="3" id="KW-0732">Signal</keyword>
<keyword evidence="2" id="KW-0964">Secreted</keyword>
<dbReference type="Pfam" id="PF13517">
    <property type="entry name" value="FG-GAP_3"/>
    <property type="match status" value="1"/>
</dbReference>
<dbReference type="InParanoid" id="A0A0C3GM03"/>
<evidence type="ECO:0000259" key="6">
    <source>
        <dbReference type="Pfam" id="PF12255"/>
    </source>
</evidence>
<dbReference type="InterPro" id="IPR028994">
    <property type="entry name" value="Integrin_alpha_N"/>
</dbReference>
<dbReference type="PRINTS" id="PR01341">
    <property type="entry name" value="SALSPVBPROT"/>
</dbReference>
<dbReference type="InterPro" id="IPR003284">
    <property type="entry name" value="Sal_SpvB"/>
</dbReference>
<evidence type="ECO:0000256" key="3">
    <source>
        <dbReference type="ARBA" id="ARBA00022729"/>
    </source>
</evidence>
<dbReference type="HOGENOM" id="CLU_000672_1_0_1"/>
<dbReference type="InterPro" id="IPR022385">
    <property type="entry name" value="Rhs_assc_core"/>
</dbReference>
<dbReference type="Pfam" id="PF03534">
    <property type="entry name" value="SpvB"/>
    <property type="match status" value="1"/>
</dbReference>
<gene>
    <name evidence="8" type="ORF">OIDMADRAFT_168862</name>
</gene>
<keyword evidence="4" id="KW-0843">Virulence</keyword>
<evidence type="ECO:0000256" key="1">
    <source>
        <dbReference type="ARBA" id="ARBA00004613"/>
    </source>
</evidence>
<dbReference type="Pfam" id="PF12256">
    <property type="entry name" value="TcdB_toxin_midN"/>
    <property type="match status" value="1"/>
</dbReference>
<dbReference type="SUPFAM" id="SSF69318">
    <property type="entry name" value="Integrin alpha N-terminal domain"/>
    <property type="match status" value="1"/>
</dbReference>
<dbReference type="Pfam" id="PF12255">
    <property type="entry name" value="TcdB_toxin_midC"/>
    <property type="match status" value="1"/>
</dbReference>
<feature type="domain" description="Insecticide toxin TcdB middle/N-terminal" evidence="7">
    <location>
        <begin position="728"/>
        <end position="857"/>
    </location>
</feature>
<proteinExistence type="predicted"/>
<dbReference type="STRING" id="913774.A0A0C3GM03"/>
<dbReference type="PANTHER" id="PTHR32305">
    <property type="match status" value="1"/>
</dbReference>
<evidence type="ECO:0000313" key="8">
    <source>
        <dbReference type="EMBL" id="KIM97115.1"/>
    </source>
</evidence>
<evidence type="ECO:0000259" key="7">
    <source>
        <dbReference type="Pfam" id="PF12256"/>
    </source>
</evidence>
<keyword evidence="9" id="KW-1185">Reference proteome</keyword>
<comment type="subcellular location">
    <subcellularLocation>
        <location evidence="1">Secreted</location>
    </subcellularLocation>
</comment>
<reference evidence="8 9" key="1">
    <citation type="submission" date="2014-04" db="EMBL/GenBank/DDBJ databases">
        <authorList>
            <consortium name="DOE Joint Genome Institute"/>
            <person name="Kuo A."/>
            <person name="Martino E."/>
            <person name="Perotto S."/>
            <person name="Kohler A."/>
            <person name="Nagy L.G."/>
            <person name="Floudas D."/>
            <person name="Copeland A."/>
            <person name="Barry K.W."/>
            <person name="Cichocki N."/>
            <person name="Veneault-Fourrey C."/>
            <person name="LaButti K."/>
            <person name="Lindquist E.A."/>
            <person name="Lipzen A."/>
            <person name="Lundell T."/>
            <person name="Morin E."/>
            <person name="Murat C."/>
            <person name="Sun H."/>
            <person name="Tunlid A."/>
            <person name="Henrissat B."/>
            <person name="Grigoriev I.V."/>
            <person name="Hibbett D.S."/>
            <person name="Martin F."/>
            <person name="Nordberg H.P."/>
            <person name="Cantor M.N."/>
            <person name="Hua S.X."/>
        </authorList>
    </citation>
    <scope>NUCLEOTIDE SEQUENCE [LARGE SCALE GENOMIC DNA]</scope>
    <source>
        <strain evidence="8 9">Zn</strain>
    </source>
</reference>
<evidence type="ECO:0000256" key="4">
    <source>
        <dbReference type="ARBA" id="ARBA00023026"/>
    </source>
</evidence>
<protein>
    <recommendedName>
        <fullName evidence="10">SpvB-domain-containing protein</fullName>
    </recommendedName>
</protein>
<dbReference type="GO" id="GO:0005737">
    <property type="term" value="C:cytoplasm"/>
    <property type="evidence" value="ECO:0007669"/>
    <property type="project" value="InterPro"/>
</dbReference>
<feature type="region of interest" description="Disordered" evidence="5">
    <location>
        <begin position="1"/>
        <end position="57"/>
    </location>
</feature>
<name>A0A0C3GM03_OIDMZ</name>
<dbReference type="InterPro" id="IPR022044">
    <property type="entry name" value="TcdB_toxin_mid/C"/>
</dbReference>
<feature type="compositionally biased region" description="Polar residues" evidence="5">
    <location>
        <begin position="7"/>
        <end position="22"/>
    </location>
</feature>
<organism evidence="8 9">
    <name type="scientific">Oidiodendron maius (strain Zn)</name>
    <dbReference type="NCBI Taxonomy" id="913774"/>
    <lineage>
        <taxon>Eukaryota</taxon>
        <taxon>Fungi</taxon>
        <taxon>Dikarya</taxon>
        <taxon>Ascomycota</taxon>
        <taxon>Pezizomycotina</taxon>
        <taxon>Leotiomycetes</taxon>
        <taxon>Leotiomycetes incertae sedis</taxon>
        <taxon>Myxotrichaceae</taxon>
        <taxon>Oidiodendron</taxon>
    </lineage>
</organism>
<evidence type="ECO:0008006" key="10">
    <source>
        <dbReference type="Google" id="ProtNLM"/>
    </source>
</evidence>
<evidence type="ECO:0000256" key="2">
    <source>
        <dbReference type="ARBA" id="ARBA00022525"/>
    </source>
</evidence>
<dbReference type="PANTHER" id="PTHR32305:SF15">
    <property type="entry name" value="PROTEIN RHSA-RELATED"/>
    <property type="match status" value="1"/>
</dbReference>
<accession>A0A0C3GM03</accession>
<dbReference type="InterPro" id="IPR022045">
    <property type="entry name" value="TcdB_toxin_mid/N"/>
</dbReference>